<dbReference type="GO" id="GO:0016020">
    <property type="term" value="C:membrane"/>
    <property type="evidence" value="ECO:0007669"/>
    <property type="project" value="InterPro"/>
</dbReference>
<dbReference type="Proteomes" id="UP000252770">
    <property type="component" value="Unassembled WGS sequence"/>
</dbReference>
<evidence type="ECO:0000313" key="4">
    <source>
        <dbReference type="EMBL" id="RCK70069.1"/>
    </source>
</evidence>
<gene>
    <name evidence="4" type="ORF">DT076_08730</name>
</gene>
<dbReference type="PROSITE" id="PS00379">
    <property type="entry name" value="CDP_ALCOHOL_P_TRANSF"/>
    <property type="match status" value="1"/>
</dbReference>
<dbReference type="GO" id="GO:0008654">
    <property type="term" value="P:phospholipid biosynthetic process"/>
    <property type="evidence" value="ECO:0007669"/>
    <property type="project" value="InterPro"/>
</dbReference>
<feature type="transmembrane region" description="Helical" evidence="3">
    <location>
        <begin position="60"/>
        <end position="78"/>
    </location>
</feature>
<sequence>MTTTDPLARGPEPLRETLARLRHGQKSNVNAAAYSRWVNRPTGRLLAAVAYRWRMTPHQVTAVSAVCTFVGIGCLAVLPPGVLAGVVVALLLALGYALDSADGQLARLRGGGRPSGEWLDHVVDATKIAVLHLAVLSLWFRHLVEPGHLPLWSVLVPLAFSVAASVAFFGMVLTDLLQRRYGTKADPGRQGEQHAPVLGSLVALPGDYGLLCIAFLLLAWWPAFVVVYGLLALAAVVMLAVQAVRWYRRMEAIG</sequence>
<keyword evidence="3" id="KW-0812">Transmembrane</keyword>
<keyword evidence="1 2" id="KW-0808">Transferase</keyword>
<name>A0A367YX30_9ACTN</name>
<dbReference type="AlphaFoldDB" id="A0A367YX30"/>
<feature type="transmembrane region" description="Helical" evidence="3">
    <location>
        <begin position="227"/>
        <end position="247"/>
    </location>
</feature>
<dbReference type="InterPro" id="IPR000462">
    <property type="entry name" value="CDP-OH_P_trans"/>
</dbReference>
<protein>
    <submittedName>
        <fullName evidence="4">CDP-alcohol phosphatidyltransferase family protein</fullName>
    </submittedName>
</protein>
<feature type="transmembrane region" description="Helical" evidence="3">
    <location>
        <begin position="197"/>
        <end position="221"/>
    </location>
</feature>
<keyword evidence="3" id="KW-1133">Transmembrane helix</keyword>
<evidence type="ECO:0000256" key="2">
    <source>
        <dbReference type="RuleBase" id="RU003750"/>
    </source>
</evidence>
<comment type="caution">
    <text evidence="4">The sequence shown here is derived from an EMBL/GenBank/DDBJ whole genome shotgun (WGS) entry which is preliminary data.</text>
</comment>
<organism evidence="4 5">
    <name type="scientific">Desertihabitans brevis</name>
    <dbReference type="NCBI Taxonomy" id="2268447"/>
    <lineage>
        <taxon>Bacteria</taxon>
        <taxon>Bacillati</taxon>
        <taxon>Actinomycetota</taxon>
        <taxon>Actinomycetes</taxon>
        <taxon>Propionibacteriales</taxon>
        <taxon>Propionibacteriaceae</taxon>
        <taxon>Desertihabitans</taxon>
    </lineage>
</organism>
<dbReference type="InterPro" id="IPR043130">
    <property type="entry name" value="CDP-OH_PTrfase_TM_dom"/>
</dbReference>
<evidence type="ECO:0000256" key="1">
    <source>
        <dbReference type="ARBA" id="ARBA00022679"/>
    </source>
</evidence>
<dbReference type="Gene3D" id="1.20.120.1760">
    <property type="match status" value="1"/>
</dbReference>
<proteinExistence type="inferred from homology"/>
<dbReference type="RefSeq" id="WP_114126255.1">
    <property type="nucleotide sequence ID" value="NZ_QOUI01000004.1"/>
</dbReference>
<keyword evidence="5" id="KW-1185">Reference proteome</keyword>
<evidence type="ECO:0000313" key="5">
    <source>
        <dbReference type="Proteomes" id="UP000252770"/>
    </source>
</evidence>
<keyword evidence="3" id="KW-0472">Membrane</keyword>
<evidence type="ECO:0000256" key="3">
    <source>
        <dbReference type="SAM" id="Phobius"/>
    </source>
</evidence>
<accession>A0A367YX30</accession>
<dbReference type="InterPro" id="IPR048254">
    <property type="entry name" value="CDP_ALCOHOL_P_TRANSF_CS"/>
</dbReference>
<feature type="transmembrane region" description="Helical" evidence="3">
    <location>
        <begin position="152"/>
        <end position="177"/>
    </location>
</feature>
<dbReference type="EMBL" id="QOUI01000004">
    <property type="protein sequence ID" value="RCK70069.1"/>
    <property type="molecule type" value="Genomic_DNA"/>
</dbReference>
<reference evidence="4 5" key="1">
    <citation type="submission" date="2018-07" db="EMBL/GenBank/DDBJ databases">
        <title>Desertimonas flava gen. nov. sp. nov.</title>
        <authorList>
            <person name="Liu S."/>
        </authorList>
    </citation>
    <scope>NUCLEOTIDE SEQUENCE [LARGE SCALE GENOMIC DNA]</scope>
    <source>
        <strain evidence="4 5">16Sb5-5</strain>
    </source>
</reference>
<dbReference type="Pfam" id="PF01066">
    <property type="entry name" value="CDP-OH_P_transf"/>
    <property type="match status" value="1"/>
</dbReference>
<dbReference type="GO" id="GO:0016780">
    <property type="term" value="F:phosphotransferase activity, for other substituted phosphate groups"/>
    <property type="evidence" value="ECO:0007669"/>
    <property type="project" value="InterPro"/>
</dbReference>
<comment type="similarity">
    <text evidence="2">Belongs to the CDP-alcohol phosphatidyltransferase class-I family.</text>
</comment>